<evidence type="ECO:0000313" key="1">
    <source>
        <dbReference type="EMBL" id="DAA03777.1"/>
    </source>
</evidence>
<proteinExistence type="predicted"/>
<accession>Q6IH38</accession>
<dbReference type="AlphaFoldDB" id="Q6IH38"/>
<protein>
    <submittedName>
        <fullName evidence="1">HDC03427</fullName>
    </submittedName>
</protein>
<dbReference type="EMBL" id="BK003578">
    <property type="protein sequence ID" value="DAA03777.1"/>
    <property type="molecule type" value="Genomic_DNA"/>
</dbReference>
<sequence>MLYMCLLDGLDFHVIARCQSGRASASHVAHLRPITNPMVHYRFCCRPVQIGTSPANSCRIVYIYTKLNNPQSQEYPVWCSEKILDNSLKVLENERKLTPSLCAVVILLKYRPKRCSKAIENFQFLREGGLPVIAIYGEHRNNAINISDPDRRRAEDFQIAPWRNRAVHLRRPGKRLQSAGRELQIASMCQATMRPCDHVPARRLAAHILPIEGTTQRGYCRSGCFKHLYKRVFTLQPEHSRRLQFAPSTPRSIDRIVSDRIELGFCSGATSPYLSDECGDEKSLSPGFLPDL</sequence>
<name>Q6IH38_DROME</name>
<reference evidence="1" key="1">
    <citation type="journal article" date="2003" name="Genome Biol.">
        <title>An integrated gene annotation and transcriptional profiling approach towards the full gene content of the Drosophila genome.</title>
        <authorList>
            <person name="Hild M."/>
            <person name="Beckmann B."/>
            <person name="Haas S.A."/>
            <person name="Koch B."/>
            <person name="Solovyev V."/>
            <person name="Busold C."/>
            <person name="Fellenberg K."/>
            <person name="Boutros M."/>
            <person name="Vingron M."/>
            <person name="Sauer F."/>
            <person name="Hoheisel J.D."/>
            <person name="Paro R."/>
        </authorList>
    </citation>
    <scope>NUCLEOTIDE SEQUENCE</scope>
</reference>
<gene>
    <name evidence="1" type="ORF">HDC03427</name>
</gene>
<organism evidence="1">
    <name type="scientific">Drosophila melanogaster</name>
    <name type="common">Fruit fly</name>
    <dbReference type="NCBI Taxonomy" id="7227"/>
    <lineage>
        <taxon>Eukaryota</taxon>
        <taxon>Metazoa</taxon>
        <taxon>Ecdysozoa</taxon>
        <taxon>Arthropoda</taxon>
        <taxon>Hexapoda</taxon>
        <taxon>Insecta</taxon>
        <taxon>Pterygota</taxon>
        <taxon>Neoptera</taxon>
        <taxon>Endopterygota</taxon>
        <taxon>Diptera</taxon>
        <taxon>Brachycera</taxon>
        <taxon>Muscomorpha</taxon>
        <taxon>Ephydroidea</taxon>
        <taxon>Drosophilidae</taxon>
        <taxon>Drosophila</taxon>
        <taxon>Sophophora</taxon>
    </lineage>
</organism>